<dbReference type="CDD" id="cd01127">
    <property type="entry name" value="TrwB_TraG_TraD_VirD4"/>
    <property type="match status" value="1"/>
</dbReference>
<comment type="subunit">
    <text evidence="5">Homohexamer. Forms a ring that surrounds DNA.</text>
</comment>
<dbReference type="STRING" id="1122133.SAMN02745157_1137"/>
<evidence type="ECO:0000313" key="9">
    <source>
        <dbReference type="EMBL" id="SHE88045.1"/>
    </source>
</evidence>
<dbReference type="PANTHER" id="PTHR22683">
    <property type="entry name" value="SPORULATION PROTEIN RELATED"/>
    <property type="match status" value="1"/>
</dbReference>
<evidence type="ECO:0000256" key="6">
    <source>
        <dbReference type="PROSITE-ProRule" id="PRU00289"/>
    </source>
</evidence>
<feature type="binding site" evidence="6">
    <location>
        <begin position="516"/>
        <end position="523"/>
    </location>
    <ligand>
        <name>ATP</name>
        <dbReference type="ChEBI" id="CHEBI:30616"/>
    </ligand>
</feature>
<dbReference type="InterPro" id="IPR036390">
    <property type="entry name" value="WH_DNA-bd_sf"/>
</dbReference>
<name>A0A1M4X3L6_9HYPH</name>
<evidence type="ECO:0000256" key="3">
    <source>
        <dbReference type="ARBA" id="ARBA00022840"/>
    </source>
</evidence>
<feature type="compositionally biased region" description="Low complexity" evidence="7">
    <location>
        <begin position="171"/>
        <end position="182"/>
    </location>
</feature>
<gene>
    <name evidence="9" type="ORF">SAMN02745157_1137</name>
</gene>
<evidence type="ECO:0000256" key="1">
    <source>
        <dbReference type="ARBA" id="ARBA00006474"/>
    </source>
</evidence>
<accession>A0A1M4X3L6</accession>
<keyword evidence="10" id="KW-1185">Reference proteome</keyword>
<dbReference type="SMART" id="SM00843">
    <property type="entry name" value="Ftsk_gamma"/>
    <property type="match status" value="1"/>
</dbReference>
<dbReference type="Pfam" id="PF17854">
    <property type="entry name" value="FtsK_alpha"/>
    <property type="match status" value="1"/>
</dbReference>
<protein>
    <submittedName>
        <fullName evidence="9">DNA translocase FtsK</fullName>
    </submittedName>
</protein>
<feature type="compositionally biased region" description="Pro residues" evidence="7">
    <location>
        <begin position="155"/>
        <end position="164"/>
    </location>
</feature>
<feature type="region of interest" description="Disordered" evidence="7">
    <location>
        <begin position="280"/>
        <end position="303"/>
    </location>
</feature>
<dbReference type="GO" id="GO:0005524">
    <property type="term" value="F:ATP binding"/>
    <property type="evidence" value="ECO:0007669"/>
    <property type="project" value="UniProtKB-UniRule"/>
</dbReference>
<keyword evidence="2 6" id="KW-0547">Nucleotide-binding</keyword>
<comment type="similarity">
    <text evidence="1">Belongs to the FtsK/SpoIIIE/SftA family.</text>
</comment>
<feature type="domain" description="FtsK" evidence="8">
    <location>
        <begin position="499"/>
        <end position="718"/>
    </location>
</feature>
<dbReference type="InterPro" id="IPR018541">
    <property type="entry name" value="Ftsk_gamma"/>
</dbReference>
<dbReference type="InterPro" id="IPR027417">
    <property type="entry name" value="P-loop_NTPase"/>
</dbReference>
<feature type="compositionally biased region" description="Pro residues" evidence="7">
    <location>
        <begin position="130"/>
        <end position="139"/>
    </location>
</feature>
<dbReference type="Gene3D" id="3.40.50.300">
    <property type="entry name" value="P-loop containing nucleotide triphosphate hydrolases"/>
    <property type="match status" value="1"/>
</dbReference>
<evidence type="ECO:0000256" key="2">
    <source>
        <dbReference type="ARBA" id="ARBA00022741"/>
    </source>
</evidence>
<dbReference type="InterPro" id="IPR041027">
    <property type="entry name" value="FtsK_alpha"/>
</dbReference>
<sequence length="866" mass="93685">MPEASTTDSRASERKVFGIMRSPPRPPHSPDSSATGSSALSGRANENGAAEDKGRPERGTLHLRRPIDARPDAGKPNAGKPDPFQLRAEDLASLDTVPSWLRPFTTTPTSRFTRTPDYLMRPRDEEAAPLPMPPRPQPKAPTTRLHPPARGPAAPSRPVPPTPPVIEDHPAAVPAVSPPQASDEPEAPVETLEPVMDGIETPASIRRIARLIRTDITVPPARIAEQDDEPLPPESHAERGAEARAIEISPPESIAPTILPIEPPLRATVRVSFVWPVDEGMHDEPETKADDTETIELPPLKPQPVVAGPAKPAIVRETVAAPVAVAPVIEAPKVAAPLVAEAAPPAVTTVARPHPVAASGDYEFPSLELLAKPPLVEPDSELSEEALVRNSTTLQQTLRDFGVRGEIIDANPGPVVTLYELEPAPGTKSSRVIALSADIARSMSAVSARVAVVEGRNVIGIELPNHRRETVWLRELLESHEFTEARAKLGICLGKTIGGESVIVDLAKMPHLLVAGTTGSGKSVAINTMILSLLYQYRPEACRLIMIDPKMLELSVYDGIPHLLTPVVTDPKKAVVALKWAVREMEERYRKMSRLGVRNIDGFNARVAEAREKGEVITRQVATGFDKDTGDITHEEEVMDLSALPYIVVIVDEMADLMMVAGKDIEGAIQRLAQMARAAGIHIVMATQRPSVDVITGTIKANFPTRISFQVTSKIDSRTILGEMGAETLLGQGDMLYMAGGGRIQRVHGPFVSDHEVEKVVAHLKMQARPEYLDAVTSDEEDEAEAAVPAEDAAVFDKGSFGDDSSDAYDQAVAIVLRDKKASTSYIQRRLQIGYNRAASIMERMEKEGIVGPANHAGKREILRER</sequence>
<keyword evidence="3 6" id="KW-0067">ATP-binding</keyword>
<dbReference type="SUPFAM" id="SSF52540">
    <property type="entry name" value="P-loop containing nucleoside triphosphate hydrolases"/>
    <property type="match status" value="1"/>
</dbReference>
<dbReference type="InterPro" id="IPR050206">
    <property type="entry name" value="FtsK/SpoIIIE/SftA"/>
</dbReference>
<organism evidence="9 10">
    <name type="scientific">Kaistia soli DSM 19436</name>
    <dbReference type="NCBI Taxonomy" id="1122133"/>
    <lineage>
        <taxon>Bacteria</taxon>
        <taxon>Pseudomonadati</taxon>
        <taxon>Pseudomonadota</taxon>
        <taxon>Alphaproteobacteria</taxon>
        <taxon>Hyphomicrobiales</taxon>
        <taxon>Kaistiaceae</taxon>
        <taxon>Kaistia</taxon>
    </lineage>
</organism>
<dbReference type="Gene3D" id="3.30.980.40">
    <property type="match status" value="1"/>
</dbReference>
<dbReference type="EMBL" id="FQUP01000001">
    <property type="protein sequence ID" value="SHE88045.1"/>
    <property type="molecule type" value="Genomic_DNA"/>
</dbReference>
<proteinExistence type="inferred from homology"/>
<dbReference type="InterPro" id="IPR036388">
    <property type="entry name" value="WH-like_DNA-bd_sf"/>
</dbReference>
<feature type="compositionally biased region" description="Basic and acidic residues" evidence="7">
    <location>
        <begin position="50"/>
        <end position="73"/>
    </location>
</feature>
<feature type="compositionally biased region" description="Basic and acidic residues" evidence="7">
    <location>
        <begin position="280"/>
        <end position="291"/>
    </location>
</feature>
<feature type="compositionally biased region" description="Low complexity" evidence="7">
    <location>
        <begin position="102"/>
        <end position="116"/>
    </location>
</feature>
<evidence type="ECO:0000256" key="4">
    <source>
        <dbReference type="ARBA" id="ARBA00023125"/>
    </source>
</evidence>
<evidence type="ECO:0000256" key="5">
    <source>
        <dbReference type="ARBA" id="ARBA00025923"/>
    </source>
</evidence>
<dbReference type="InterPro" id="IPR002543">
    <property type="entry name" value="FtsK_dom"/>
</dbReference>
<dbReference type="GO" id="GO:0003677">
    <property type="term" value="F:DNA binding"/>
    <property type="evidence" value="ECO:0007669"/>
    <property type="project" value="UniProtKB-KW"/>
</dbReference>
<reference evidence="9 10" key="1">
    <citation type="submission" date="2016-11" db="EMBL/GenBank/DDBJ databases">
        <authorList>
            <person name="Jaros S."/>
            <person name="Januszkiewicz K."/>
            <person name="Wedrychowicz H."/>
        </authorList>
    </citation>
    <scope>NUCLEOTIDE SEQUENCE [LARGE SCALE GENOMIC DNA]</scope>
    <source>
        <strain evidence="9 10">DSM 19436</strain>
    </source>
</reference>
<evidence type="ECO:0000259" key="8">
    <source>
        <dbReference type="PROSITE" id="PS50901"/>
    </source>
</evidence>
<evidence type="ECO:0000256" key="7">
    <source>
        <dbReference type="SAM" id="MobiDB-lite"/>
    </source>
</evidence>
<dbReference type="Gene3D" id="1.10.10.10">
    <property type="entry name" value="Winged helix-like DNA-binding domain superfamily/Winged helix DNA-binding domain"/>
    <property type="match status" value="1"/>
</dbReference>
<evidence type="ECO:0000313" key="10">
    <source>
        <dbReference type="Proteomes" id="UP000184485"/>
    </source>
</evidence>
<dbReference type="AlphaFoldDB" id="A0A1M4X3L6"/>
<dbReference type="PANTHER" id="PTHR22683:SF41">
    <property type="entry name" value="DNA TRANSLOCASE FTSK"/>
    <property type="match status" value="1"/>
</dbReference>
<dbReference type="SUPFAM" id="SSF46785">
    <property type="entry name" value="Winged helix' DNA-binding domain"/>
    <property type="match status" value="1"/>
</dbReference>
<dbReference type="Pfam" id="PF01580">
    <property type="entry name" value="FtsK_SpoIIIE"/>
    <property type="match status" value="1"/>
</dbReference>
<feature type="region of interest" description="Disordered" evidence="7">
    <location>
        <begin position="1"/>
        <end position="188"/>
    </location>
</feature>
<dbReference type="PROSITE" id="PS50901">
    <property type="entry name" value="FTSK"/>
    <property type="match status" value="1"/>
</dbReference>
<dbReference type="Proteomes" id="UP000184485">
    <property type="component" value="Unassembled WGS sequence"/>
</dbReference>
<keyword evidence="4" id="KW-0238">DNA-binding</keyword>
<dbReference type="Pfam" id="PF09397">
    <property type="entry name" value="FtsK_gamma"/>
    <property type="match status" value="1"/>
</dbReference>